<evidence type="ECO:0000313" key="6">
    <source>
        <dbReference type="Proteomes" id="UP000290657"/>
    </source>
</evidence>
<dbReference type="Gene3D" id="2.60.120.10">
    <property type="entry name" value="Jelly Rolls"/>
    <property type="match status" value="1"/>
</dbReference>
<keyword evidence="2" id="KW-0238">DNA-binding</keyword>
<dbReference type="PANTHER" id="PTHR43280">
    <property type="entry name" value="ARAC-FAMILY TRANSCRIPTIONAL REGULATOR"/>
    <property type="match status" value="1"/>
</dbReference>
<dbReference type="Gene3D" id="1.10.10.60">
    <property type="entry name" value="Homeodomain-like"/>
    <property type="match status" value="2"/>
</dbReference>
<dbReference type="PANTHER" id="PTHR43280:SF2">
    <property type="entry name" value="HTH-TYPE TRANSCRIPTIONAL REGULATOR EXSA"/>
    <property type="match status" value="1"/>
</dbReference>
<dbReference type="GO" id="GO:0003700">
    <property type="term" value="F:DNA-binding transcription factor activity"/>
    <property type="evidence" value="ECO:0007669"/>
    <property type="project" value="InterPro"/>
</dbReference>
<evidence type="ECO:0000259" key="4">
    <source>
        <dbReference type="PROSITE" id="PS01124"/>
    </source>
</evidence>
<dbReference type="SUPFAM" id="SSF51215">
    <property type="entry name" value="Regulatory protein AraC"/>
    <property type="match status" value="1"/>
</dbReference>
<comment type="caution">
    <text evidence="5">The sequence shown here is derived from an EMBL/GenBank/DDBJ whole genome shotgun (WGS) entry which is preliminary data.</text>
</comment>
<gene>
    <name evidence="5" type="ORF">CRV04_01680</name>
</gene>
<dbReference type="AlphaFoldDB" id="A0A4Q0XWU5"/>
<dbReference type="InterPro" id="IPR037923">
    <property type="entry name" value="HTH-like"/>
</dbReference>
<evidence type="ECO:0000256" key="2">
    <source>
        <dbReference type="ARBA" id="ARBA00023125"/>
    </source>
</evidence>
<organism evidence="5 6">
    <name type="scientific">Candidatus Marinarcus aquaticus</name>
    <dbReference type="NCBI Taxonomy" id="2044504"/>
    <lineage>
        <taxon>Bacteria</taxon>
        <taxon>Pseudomonadati</taxon>
        <taxon>Campylobacterota</taxon>
        <taxon>Epsilonproteobacteria</taxon>
        <taxon>Campylobacterales</taxon>
        <taxon>Arcobacteraceae</taxon>
        <taxon>Candidatus Marinarcus</taxon>
    </lineage>
</organism>
<dbReference type="RefSeq" id="WP_128994883.1">
    <property type="nucleotide sequence ID" value="NZ_PDKN01000001.1"/>
</dbReference>
<dbReference type="SMART" id="SM00342">
    <property type="entry name" value="HTH_ARAC"/>
    <property type="match status" value="1"/>
</dbReference>
<dbReference type="Proteomes" id="UP000290657">
    <property type="component" value="Unassembled WGS sequence"/>
</dbReference>
<dbReference type="PROSITE" id="PS01124">
    <property type="entry name" value="HTH_ARAC_FAMILY_2"/>
    <property type="match status" value="1"/>
</dbReference>
<name>A0A4Q0XWU5_9BACT</name>
<keyword evidence="3" id="KW-0804">Transcription</keyword>
<evidence type="ECO:0000256" key="3">
    <source>
        <dbReference type="ARBA" id="ARBA00023163"/>
    </source>
</evidence>
<proteinExistence type="predicted"/>
<dbReference type="Pfam" id="PF12833">
    <property type="entry name" value="HTH_18"/>
    <property type="match status" value="1"/>
</dbReference>
<dbReference type="InterPro" id="IPR018062">
    <property type="entry name" value="HTH_AraC-typ_CS"/>
</dbReference>
<accession>A0A4Q0XWU5</accession>
<dbReference type="EMBL" id="PDKN01000001">
    <property type="protein sequence ID" value="RXJ60749.1"/>
    <property type="molecule type" value="Genomic_DNA"/>
</dbReference>
<dbReference type="InterPro" id="IPR018060">
    <property type="entry name" value="HTH_AraC"/>
</dbReference>
<evidence type="ECO:0000256" key="1">
    <source>
        <dbReference type="ARBA" id="ARBA00023015"/>
    </source>
</evidence>
<evidence type="ECO:0000313" key="5">
    <source>
        <dbReference type="EMBL" id="RXJ60749.1"/>
    </source>
</evidence>
<dbReference type="OrthoDB" id="112032at2"/>
<dbReference type="PROSITE" id="PS00041">
    <property type="entry name" value="HTH_ARAC_FAMILY_1"/>
    <property type="match status" value="1"/>
</dbReference>
<keyword evidence="1" id="KW-0805">Transcription regulation</keyword>
<dbReference type="InterPro" id="IPR014710">
    <property type="entry name" value="RmlC-like_jellyroll"/>
</dbReference>
<sequence>MSIQVFKDSRLPFVELRYLKVIPECTKMHLHDEVTITAVEVGELNIIFNDENYHLTPNEIMIINQNISHCATLNDTDSKGCFVLYLDTAYLKELALEFKAPYAVQTQSGFITLCKTLLSQQHSMIEKQEETLLFCMESFAQCDTTSSEERMDETVFQIKAYLDEHYLEDIDLPSIAQQFDITEIHCIRLFKNRFGIPVHSYVLNKRVHHAKALLNQNIPIVEVALQSGFFDQSHLNRSFKRIFQMTPKQFQKNLLS</sequence>
<dbReference type="InterPro" id="IPR003313">
    <property type="entry name" value="AraC-bd"/>
</dbReference>
<keyword evidence="6" id="KW-1185">Reference proteome</keyword>
<reference evidence="5 6" key="1">
    <citation type="submission" date="2017-10" db="EMBL/GenBank/DDBJ databases">
        <title>Genomics of the genus Arcobacter.</title>
        <authorList>
            <person name="Perez-Cataluna A."/>
            <person name="Figueras M.J."/>
        </authorList>
    </citation>
    <scope>NUCLEOTIDE SEQUENCE [LARGE SCALE GENOMIC DNA]</scope>
    <source>
        <strain evidence="5 6">CECT 8987</strain>
    </source>
</reference>
<dbReference type="Pfam" id="PF02311">
    <property type="entry name" value="AraC_binding"/>
    <property type="match status" value="1"/>
</dbReference>
<dbReference type="GO" id="GO:0043565">
    <property type="term" value="F:sequence-specific DNA binding"/>
    <property type="evidence" value="ECO:0007669"/>
    <property type="project" value="InterPro"/>
</dbReference>
<protein>
    <submittedName>
        <fullName evidence="5">AraC family transcriptional regulator</fullName>
    </submittedName>
</protein>
<feature type="domain" description="HTH araC/xylS-type" evidence="4">
    <location>
        <begin position="156"/>
        <end position="253"/>
    </location>
</feature>
<dbReference type="SUPFAM" id="SSF46689">
    <property type="entry name" value="Homeodomain-like"/>
    <property type="match status" value="2"/>
</dbReference>
<dbReference type="InterPro" id="IPR009057">
    <property type="entry name" value="Homeodomain-like_sf"/>
</dbReference>